<dbReference type="PANTHER" id="PTHR13163">
    <property type="entry name" value="SPINAL CORD EXPRESSION PROTEIN 4"/>
    <property type="match status" value="1"/>
</dbReference>
<organism evidence="7 8">
    <name type="scientific">Magallana gigas</name>
    <name type="common">Pacific oyster</name>
    <name type="synonym">Crassostrea gigas</name>
    <dbReference type="NCBI Taxonomy" id="29159"/>
    <lineage>
        <taxon>Eukaryota</taxon>
        <taxon>Metazoa</taxon>
        <taxon>Spiralia</taxon>
        <taxon>Lophotrochozoa</taxon>
        <taxon>Mollusca</taxon>
        <taxon>Bivalvia</taxon>
        <taxon>Autobranchia</taxon>
        <taxon>Pteriomorphia</taxon>
        <taxon>Ostreida</taxon>
        <taxon>Ostreoidea</taxon>
        <taxon>Ostreidae</taxon>
        <taxon>Magallana</taxon>
    </lineage>
</organism>
<feature type="transmembrane region" description="Helical" evidence="6">
    <location>
        <begin position="12"/>
        <end position="29"/>
    </location>
</feature>
<name>A0A8W8J9X1_MAGGI</name>
<reference evidence="7" key="1">
    <citation type="submission" date="2022-08" db="UniProtKB">
        <authorList>
            <consortium name="EnsemblMetazoa"/>
        </authorList>
    </citation>
    <scope>IDENTIFICATION</scope>
    <source>
        <strain evidence="7">05x7-T-G4-1.051#20</strain>
    </source>
</reference>
<proteinExistence type="inferred from homology"/>
<keyword evidence="4 6" id="KW-1133">Transmembrane helix</keyword>
<dbReference type="GO" id="GO:0016020">
    <property type="term" value="C:membrane"/>
    <property type="evidence" value="ECO:0007669"/>
    <property type="project" value="UniProtKB-SubCell"/>
</dbReference>
<evidence type="ECO:0000256" key="3">
    <source>
        <dbReference type="ARBA" id="ARBA00022692"/>
    </source>
</evidence>
<evidence type="ECO:0000256" key="4">
    <source>
        <dbReference type="ARBA" id="ARBA00022989"/>
    </source>
</evidence>
<evidence type="ECO:0000313" key="7">
    <source>
        <dbReference type="EnsemblMetazoa" id="G17811.1:cds"/>
    </source>
</evidence>
<keyword evidence="3 6" id="KW-0812">Transmembrane</keyword>
<dbReference type="InterPro" id="IPR040399">
    <property type="entry name" value="TMEM35A/B"/>
</dbReference>
<evidence type="ECO:0000313" key="8">
    <source>
        <dbReference type="Proteomes" id="UP000005408"/>
    </source>
</evidence>
<evidence type="ECO:0000256" key="1">
    <source>
        <dbReference type="ARBA" id="ARBA00004141"/>
    </source>
</evidence>
<sequence>NMDIVSGDLYVLSWILTLMFLKTGLVKVTSRLFPKEHQQTSEEFVLYASVCPTKSFGYTPPPRGYMFVIGFIRLLRSCFVACYRITPLDVFSILCHDDAFNLQS</sequence>
<dbReference type="PANTHER" id="PTHR13163:SF2">
    <property type="entry name" value="TRANSMEMBRANE PROTEIN 35B"/>
    <property type="match status" value="1"/>
</dbReference>
<evidence type="ECO:0000256" key="2">
    <source>
        <dbReference type="ARBA" id="ARBA00006679"/>
    </source>
</evidence>
<accession>A0A8W8J9X1</accession>
<keyword evidence="5 6" id="KW-0472">Membrane</keyword>
<evidence type="ECO:0000256" key="5">
    <source>
        <dbReference type="ARBA" id="ARBA00023136"/>
    </source>
</evidence>
<dbReference type="AlphaFoldDB" id="A0A8W8J9X1"/>
<dbReference type="EnsemblMetazoa" id="G17811.1">
    <property type="protein sequence ID" value="G17811.1:cds"/>
    <property type="gene ID" value="G17811"/>
</dbReference>
<comment type="similarity">
    <text evidence="2">Belongs to the DoxX family.</text>
</comment>
<comment type="subcellular location">
    <subcellularLocation>
        <location evidence="1">Membrane</location>
        <topology evidence="1">Multi-pass membrane protein</topology>
    </subcellularLocation>
</comment>
<dbReference type="Proteomes" id="UP000005408">
    <property type="component" value="Unassembled WGS sequence"/>
</dbReference>
<protein>
    <submittedName>
        <fullName evidence="7">Uncharacterized protein</fullName>
    </submittedName>
</protein>
<keyword evidence="8" id="KW-1185">Reference proteome</keyword>
<evidence type="ECO:0000256" key="6">
    <source>
        <dbReference type="SAM" id="Phobius"/>
    </source>
</evidence>